<dbReference type="Proteomes" id="UP000248410">
    <property type="component" value="Chromosome"/>
</dbReference>
<dbReference type="RefSeq" id="WP_110380312.1">
    <property type="nucleotide sequence ID" value="NZ_CP029288.2"/>
</dbReference>
<organism evidence="1 2">
    <name type="scientific">Acidianus sulfidivorans JP7</name>
    <dbReference type="NCBI Taxonomy" id="619593"/>
    <lineage>
        <taxon>Archaea</taxon>
        <taxon>Thermoproteota</taxon>
        <taxon>Thermoprotei</taxon>
        <taxon>Sulfolobales</taxon>
        <taxon>Sulfolobaceae</taxon>
        <taxon>Acidianus</taxon>
    </lineage>
</organism>
<sequence>MDIAFDDIIDVGILRAKYYDYKSSIKSNFVLAIKDFLSFVSYVKMHTKSSKLLEILREQEKISKRILLIYKIRFVLLIIYKNIIDKLINKLIGLINIFISML</sequence>
<dbReference type="AlphaFoldDB" id="A0A2U9IN42"/>
<reference evidence="1 2" key="1">
    <citation type="submission" date="2018-05" db="EMBL/GenBank/DDBJ databases">
        <title>Complete Genome Sequences of Extremely Thermoacidophilic, Metal-Mobilizing Type-Strain Members of the Archaeal Family Sulfolobaceae: Acidianus brierleyi DSM-1651T, Acidianus sulfidivorans DSM-18786T, Metallosphaera hakonensis DSM-7519T, and Metallosphaera prunae DSM-10039T.</title>
        <authorList>
            <person name="Counts J.A."/>
            <person name="Kelly R.M."/>
        </authorList>
    </citation>
    <scope>NUCLEOTIDE SEQUENCE [LARGE SCALE GENOMIC DNA]</scope>
    <source>
        <strain evidence="1 2">JP7</strain>
    </source>
</reference>
<dbReference type="GeneID" id="36837818"/>
<dbReference type="KEGG" id="asul:DFR86_07575"/>
<dbReference type="EMBL" id="CP029288">
    <property type="protein sequence ID" value="AWR97422.1"/>
    <property type="molecule type" value="Genomic_DNA"/>
</dbReference>
<keyword evidence="2" id="KW-1185">Reference proteome</keyword>
<name>A0A2U9IN42_9CREN</name>
<proteinExistence type="predicted"/>
<accession>A0A2U9IN42</accession>
<evidence type="ECO:0000313" key="2">
    <source>
        <dbReference type="Proteomes" id="UP000248410"/>
    </source>
</evidence>
<gene>
    <name evidence="1" type="ORF">DFR86_07575</name>
</gene>
<protein>
    <submittedName>
        <fullName evidence="1">Uncharacterized protein</fullName>
    </submittedName>
</protein>
<evidence type="ECO:0000313" key="1">
    <source>
        <dbReference type="EMBL" id="AWR97422.1"/>
    </source>
</evidence>
<dbReference type="OrthoDB" id="34636at2157"/>